<protein>
    <submittedName>
        <fullName evidence="1">Glucosamine--fructose-6-phosphate aminotransferase (Isomerizing)</fullName>
    </submittedName>
</protein>
<evidence type="ECO:0000313" key="2">
    <source>
        <dbReference type="Proteomes" id="UP000198894"/>
    </source>
</evidence>
<reference evidence="2" key="1">
    <citation type="submission" date="2016-10" db="EMBL/GenBank/DDBJ databases">
        <authorList>
            <person name="Varghese N."/>
            <person name="Submissions S."/>
        </authorList>
    </citation>
    <scope>NUCLEOTIDE SEQUENCE [LARGE SCALE GENOMIC DNA]</scope>
    <source>
        <strain evidence="2">CGMCC 1.11022</strain>
    </source>
</reference>
<proteinExistence type="predicted"/>
<dbReference type="EMBL" id="FNEE01000018">
    <property type="protein sequence ID" value="SDK63251.1"/>
    <property type="molecule type" value="Genomic_DNA"/>
</dbReference>
<dbReference type="InterPro" id="IPR046348">
    <property type="entry name" value="SIS_dom_sf"/>
</dbReference>
<sequence length="337" mass="35651">MIYRSTIARQPNQFRHTLEVVGTQLRDLDLAPFEKGTVVVTGIGASYEAAGVVAGELQRRGRRANTWRAVDLMEPGDPGDAIIVFSVGGRSIEPIAALTIHSTLPSLAITSGGNDPLSRTASAALRFESGPDSLPSSTGYTGSLLAGGLLIDALCGEDSFNWNDIPLIASEVLETSAKKMARIGEMFHDQRAIDCVGAISALGTAGEACLLIREAARVPTGVADTLHYLHGPMESMDQATGILIFGDGREVRLAQELAEIGCAVLLVTASESPQDAKNLAVVKVPSLQNRVARSIVDILPAQLLAAELSDAAGLTDAQFRYSQNDTKVTMDESEPRV</sequence>
<name>A0A1G9DH97_9HYPH</name>
<dbReference type="GO" id="GO:0097367">
    <property type="term" value="F:carbohydrate derivative binding"/>
    <property type="evidence" value="ECO:0007669"/>
    <property type="project" value="InterPro"/>
</dbReference>
<dbReference type="Gene3D" id="3.40.50.10490">
    <property type="entry name" value="Glucose-6-phosphate isomerase like protein, domain 1"/>
    <property type="match status" value="2"/>
</dbReference>
<keyword evidence="2" id="KW-1185">Reference proteome</keyword>
<organism evidence="1 2">
    <name type="scientific">Mesorhizobium muleiense</name>
    <dbReference type="NCBI Taxonomy" id="1004279"/>
    <lineage>
        <taxon>Bacteria</taxon>
        <taxon>Pseudomonadati</taxon>
        <taxon>Pseudomonadota</taxon>
        <taxon>Alphaproteobacteria</taxon>
        <taxon>Hyphomicrobiales</taxon>
        <taxon>Phyllobacteriaceae</taxon>
        <taxon>Mesorhizobium</taxon>
    </lineage>
</organism>
<keyword evidence="1" id="KW-0808">Transferase</keyword>
<keyword evidence="1" id="KW-0032">Aminotransferase</keyword>
<evidence type="ECO:0000313" key="1">
    <source>
        <dbReference type="EMBL" id="SDK63251.1"/>
    </source>
</evidence>
<dbReference type="RefSeq" id="WP_091597870.1">
    <property type="nucleotide sequence ID" value="NZ_FNEE01000018.1"/>
</dbReference>
<gene>
    <name evidence="1" type="ORF">SAMN05428953_11815</name>
</gene>
<dbReference type="AlphaFoldDB" id="A0A1G9DH97"/>
<accession>A0A1G9DH97</accession>
<dbReference type="GO" id="GO:0008483">
    <property type="term" value="F:transaminase activity"/>
    <property type="evidence" value="ECO:0007669"/>
    <property type="project" value="UniProtKB-KW"/>
</dbReference>
<dbReference type="SUPFAM" id="SSF53697">
    <property type="entry name" value="SIS domain"/>
    <property type="match status" value="1"/>
</dbReference>
<dbReference type="Proteomes" id="UP000198894">
    <property type="component" value="Unassembled WGS sequence"/>
</dbReference>
<dbReference type="GO" id="GO:1901135">
    <property type="term" value="P:carbohydrate derivative metabolic process"/>
    <property type="evidence" value="ECO:0007669"/>
    <property type="project" value="InterPro"/>
</dbReference>